<reference evidence="9 10" key="1">
    <citation type="journal article" date="2012" name="Nat. Biotechnol.">
        <title>Draft genome sequence of pigeonpea (Cajanus cajan), an orphan legume crop of resource-poor farmers.</title>
        <authorList>
            <person name="Varshney R.K."/>
            <person name="Chen W."/>
            <person name="Li Y."/>
            <person name="Bharti A.K."/>
            <person name="Saxena R.K."/>
            <person name="Schlueter J.A."/>
            <person name="Donoghue M.T."/>
            <person name="Azam S."/>
            <person name="Fan G."/>
            <person name="Whaley A.M."/>
            <person name="Farmer A.D."/>
            <person name="Sheridan J."/>
            <person name="Iwata A."/>
            <person name="Tuteja R."/>
            <person name="Penmetsa R.V."/>
            <person name="Wu W."/>
            <person name="Upadhyaya H.D."/>
            <person name="Yang S.P."/>
            <person name="Shah T."/>
            <person name="Saxena K.B."/>
            <person name="Michael T."/>
            <person name="McCombie W.R."/>
            <person name="Yang B."/>
            <person name="Zhang G."/>
            <person name="Yang H."/>
            <person name="Wang J."/>
            <person name="Spillane C."/>
            <person name="Cook D.R."/>
            <person name="May G.D."/>
            <person name="Xu X."/>
            <person name="Jackson S.A."/>
        </authorList>
    </citation>
    <scope>NUCLEOTIDE SEQUENCE [LARGE SCALE GENOMIC DNA]</scope>
    <source>
        <strain evidence="10">cv. Asha</strain>
    </source>
</reference>
<dbReference type="InterPro" id="IPR033556">
    <property type="entry name" value="PLA"/>
</dbReference>
<dbReference type="Gene3D" id="3.40.50.1820">
    <property type="entry name" value="alpha/beta hydrolase"/>
    <property type="match status" value="2"/>
</dbReference>
<dbReference type="PANTHER" id="PTHR31828">
    <property type="entry name" value="PHOSPHOLIPASE A1-IIGAMMA"/>
    <property type="match status" value="1"/>
</dbReference>
<evidence type="ECO:0000256" key="5">
    <source>
        <dbReference type="RuleBase" id="RU367093"/>
    </source>
</evidence>
<sequence>MEKRHNAIPNRWVSHIHPPHLFLKAFISIPFSILIFINLPSNGHTARAHVGPTPGPGQLAGASGAAAPIPPGPDSPVRRPHPGDVRRLQQRQELPLLRFQPLRQGLLLRKSDAGRRSPLRRRFLPLCHRQSLRSRREIYVVWRGTTRDLEWINVFGAAPESASGLLSTKSLKDLKHGNKHGDSSSSDEDEDPRTAKVMKGWLTIYTSNDPNSPFTKTSARTQVLTHVKALLQRYKSQSPSLVLVGHSLKEEYRIPGSWWVEKNKGMVRREDGEWVLDAPQQEDLPVPEQL</sequence>
<comment type="function">
    <text evidence="5">Acylhydrolase that catalyzes the hydrolysis of phospholipids at the sn-1 position.</text>
</comment>
<gene>
    <name evidence="9" type="ORF">KK1_024112</name>
</gene>
<dbReference type="SUPFAM" id="SSF53474">
    <property type="entry name" value="alpha/beta-Hydrolases"/>
    <property type="match status" value="1"/>
</dbReference>
<keyword evidence="2 5" id="KW-0378">Hydrolase</keyword>
<evidence type="ECO:0000256" key="3">
    <source>
        <dbReference type="ARBA" id="ARBA00022963"/>
    </source>
</evidence>
<evidence type="ECO:0000256" key="1">
    <source>
        <dbReference type="ARBA" id="ARBA00010701"/>
    </source>
</evidence>
<feature type="domain" description="Fungal lipase-type" evidence="8">
    <location>
        <begin position="139"/>
        <end position="248"/>
    </location>
</feature>
<feature type="transmembrane region" description="Helical" evidence="7">
    <location>
        <begin position="21"/>
        <end position="39"/>
    </location>
</feature>
<feature type="region of interest" description="Disordered" evidence="6">
    <location>
        <begin position="173"/>
        <end position="193"/>
    </location>
</feature>
<keyword evidence="10" id="KW-1185">Reference proteome</keyword>
<dbReference type="EMBL" id="CM003607">
    <property type="protein sequence ID" value="KYP67760.1"/>
    <property type="molecule type" value="Genomic_DNA"/>
</dbReference>
<keyword evidence="7" id="KW-0812">Transmembrane</keyword>
<protein>
    <recommendedName>
        <fullName evidence="5">Phospholipase A1</fullName>
        <ecNumber evidence="5">3.1.1.-</ecNumber>
    </recommendedName>
</protein>
<comment type="similarity">
    <text evidence="1 5">Belongs to the AB hydrolase superfamily. Lipase family.</text>
</comment>
<organism evidence="9 10">
    <name type="scientific">Cajanus cajan</name>
    <name type="common">Pigeon pea</name>
    <name type="synonym">Cajanus indicus</name>
    <dbReference type="NCBI Taxonomy" id="3821"/>
    <lineage>
        <taxon>Eukaryota</taxon>
        <taxon>Viridiplantae</taxon>
        <taxon>Streptophyta</taxon>
        <taxon>Embryophyta</taxon>
        <taxon>Tracheophyta</taxon>
        <taxon>Spermatophyta</taxon>
        <taxon>Magnoliopsida</taxon>
        <taxon>eudicotyledons</taxon>
        <taxon>Gunneridae</taxon>
        <taxon>Pentapetalae</taxon>
        <taxon>rosids</taxon>
        <taxon>fabids</taxon>
        <taxon>Fabales</taxon>
        <taxon>Fabaceae</taxon>
        <taxon>Papilionoideae</taxon>
        <taxon>50 kb inversion clade</taxon>
        <taxon>NPAAA clade</taxon>
        <taxon>indigoferoid/millettioid clade</taxon>
        <taxon>Phaseoleae</taxon>
        <taxon>Cajanus</taxon>
    </lineage>
</organism>
<evidence type="ECO:0000256" key="2">
    <source>
        <dbReference type="ARBA" id="ARBA00022801"/>
    </source>
</evidence>
<keyword evidence="3 5" id="KW-0442">Lipid degradation</keyword>
<accession>A0A151TL46</accession>
<evidence type="ECO:0000313" key="10">
    <source>
        <dbReference type="Proteomes" id="UP000075243"/>
    </source>
</evidence>
<dbReference type="Pfam" id="PF01764">
    <property type="entry name" value="Lipase_3"/>
    <property type="match status" value="1"/>
</dbReference>
<evidence type="ECO:0000259" key="8">
    <source>
        <dbReference type="Pfam" id="PF01764"/>
    </source>
</evidence>
<dbReference type="InterPro" id="IPR002921">
    <property type="entry name" value="Fungal_lipase-type"/>
</dbReference>
<feature type="region of interest" description="Disordered" evidence="6">
    <location>
        <begin position="48"/>
        <end position="83"/>
    </location>
</feature>
<keyword evidence="7" id="KW-0472">Membrane</keyword>
<dbReference type="PANTHER" id="PTHR31828:SF10">
    <property type="entry name" value="PHOSPHOLIPASE A1-IIDELTA"/>
    <property type="match status" value="1"/>
</dbReference>
<dbReference type="EC" id="3.1.1.-" evidence="5"/>
<evidence type="ECO:0000313" key="9">
    <source>
        <dbReference type="EMBL" id="KYP67760.1"/>
    </source>
</evidence>
<keyword evidence="7" id="KW-1133">Transmembrane helix</keyword>
<dbReference type="GO" id="GO:0016042">
    <property type="term" value="P:lipid catabolic process"/>
    <property type="evidence" value="ECO:0007669"/>
    <property type="project" value="UniProtKB-UniRule"/>
</dbReference>
<feature type="compositionally biased region" description="Low complexity" evidence="6">
    <location>
        <begin position="56"/>
        <end position="67"/>
    </location>
</feature>
<keyword evidence="4 5" id="KW-0443">Lipid metabolism</keyword>
<dbReference type="InterPro" id="IPR029058">
    <property type="entry name" value="AB_hydrolase_fold"/>
</dbReference>
<dbReference type="Gramene" id="C.cajan_23426.t">
    <property type="protein sequence ID" value="C.cajan_23426.t"/>
    <property type="gene ID" value="C.cajan_23426"/>
</dbReference>
<dbReference type="Proteomes" id="UP000075243">
    <property type="component" value="Chromosome 5"/>
</dbReference>
<dbReference type="STRING" id="3821.A0A151TL46"/>
<evidence type="ECO:0000256" key="6">
    <source>
        <dbReference type="SAM" id="MobiDB-lite"/>
    </source>
</evidence>
<evidence type="ECO:0000256" key="4">
    <source>
        <dbReference type="ARBA" id="ARBA00023098"/>
    </source>
</evidence>
<proteinExistence type="inferred from homology"/>
<evidence type="ECO:0000256" key="7">
    <source>
        <dbReference type="SAM" id="Phobius"/>
    </source>
</evidence>
<dbReference type="AlphaFoldDB" id="A0A151TL46"/>
<dbReference type="GO" id="GO:0008970">
    <property type="term" value="F:phospholipase A1 activity"/>
    <property type="evidence" value="ECO:0007669"/>
    <property type="project" value="UniProtKB-UniRule"/>
</dbReference>
<name>A0A151TL46_CAJCA</name>
<feature type="compositionally biased region" description="Basic and acidic residues" evidence="6">
    <location>
        <begin position="173"/>
        <end position="182"/>
    </location>
</feature>